<evidence type="ECO:0000313" key="3">
    <source>
        <dbReference type="EMBL" id="EXU61414.1"/>
    </source>
</evidence>
<proteinExistence type="predicted"/>
<sequence>MFYKIAFIDLDGTLLDIGKGKNAQISDTNLYSVRKLAKECKIVISTGRKFSPDIVSIGKKISANFYVCQNGAEIYDQNLNLIFESAINQKIVEQILNFAKKWNVSISFDSKVIFSPSKSFLYLFSKFFPNFEVKNINKVDLPKNVKKILIFSPNIFKISKFRKFLEEFFSEKIQIYTIEKGFVIEITDFKASKGQAAVFISKVTNISLNYSFHIGDSENDISTKNVVNMLILMKNSPRKLRKHGHIIGYKRKFGVAKALENFIFKPKSIAIVGFYASGKTTFLKAVEKFGYSVLYTDEFYFNCFLENKPCFEIVKKFKPDFIHNNILDKNKLRDFMVENQQNRDFIEQKIYPILEEHLKTNYYHFVEIPNLWTKNADFQAFFWKTVWISASRKQLLLNIKSKKVKKEVWEKNQALNGNKIKFYNVKISNSRWKRPSFFPKFFTKIFK</sequence>
<dbReference type="GO" id="GO:0000287">
    <property type="term" value="F:magnesium ion binding"/>
    <property type="evidence" value="ECO:0007669"/>
    <property type="project" value="TreeGrafter"/>
</dbReference>
<comment type="caution">
    <text evidence="3">The sequence shown here is derived from an EMBL/GenBank/DDBJ whole genome shotgun (WGS) entry which is preliminary data.</text>
</comment>
<dbReference type="Pfam" id="PF08282">
    <property type="entry name" value="Hydrolase_3"/>
    <property type="match status" value="1"/>
</dbReference>
<dbReference type="InterPro" id="IPR006379">
    <property type="entry name" value="HAD-SF_hydro_IIB"/>
</dbReference>
<dbReference type="SUPFAM" id="SSF56784">
    <property type="entry name" value="HAD-like"/>
    <property type="match status" value="1"/>
</dbReference>
<dbReference type="Gene3D" id="3.40.50.1000">
    <property type="entry name" value="HAD superfamily/HAD-like"/>
    <property type="match status" value="1"/>
</dbReference>
<dbReference type="PROSITE" id="PS50020">
    <property type="entry name" value="WW_DOMAIN_2"/>
    <property type="match status" value="1"/>
</dbReference>
<dbReference type="GO" id="GO:0005829">
    <property type="term" value="C:cytosol"/>
    <property type="evidence" value="ECO:0007669"/>
    <property type="project" value="TreeGrafter"/>
</dbReference>
<protein>
    <recommendedName>
        <fullName evidence="2">WW domain-containing protein</fullName>
    </recommendedName>
</protein>
<dbReference type="Proteomes" id="UP000020977">
    <property type="component" value="Unassembled WGS sequence"/>
</dbReference>
<dbReference type="GO" id="GO:0016791">
    <property type="term" value="F:phosphatase activity"/>
    <property type="evidence" value="ECO:0007669"/>
    <property type="project" value="TreeGrafter"/>
</dbReference>
<dbReference type="AlphaFoldDB" id="A0A014L7J6"/>
<dbReference type="PANTHER" id="PTHR10000:SF8">
    <property type="entry name" value="HAD SUPERFAMILY HYDROLASE-LIKE, TYPE 3"/>
    <property type="match status" value="1"/>
</dbReference>
<dbReference type="RefSeq" id="WP_044283897.1">
    <property type="nucleotide sequence ID" value="NZ_JFAD01000007.1"/>
</dbReference>
<dbReference type="InterPro" id="IPR001202">
    <property type="entry name" value="WW_dom"/>
</dbReference>
<comment type="cofactor">
    <cofactor evidence="1">
        <name>Mg(2+)</name>
        <dbReference type="ChEBI" id="CHEBI:18420"/>
    </cofactor>
</comment>
<dbReference type="InterPro" id="IPR036412">
    <property type="entry name" value="HAD-like_sf"/>
</dbReference>
<dbReference type="NCBIfam" id="TIGR01484">
    <property type="entry name" value="HAD-SF-IIB"/>
    <property type="match status" value="1"/>
</dbReference>
<dbReference type="eggNOG" id="COG0237">
    <property type="taxonomic scope" value="Bacteria"/>
</dbReference>
<dbReference type="eggNOG" id="COG0561">
    <property type="taxonomic scope" value="Bacteria"/>
</dbReference>
<evidence type="ECO:0000313" key="4">
    <source>
        <dbReference type="Proteomes" id="UP000020977"/>
    </source>
</evidence>
<dbReference type="EMBL" id="JFAD01000007">
    <property type="protein sequence ID" value="EXU61414.1"/>
    <property type="molecule type" value="Genomic_DNA"/>
</dbReference>
<evidence type="ECO:0000259" key="2">
    <source>
        <dbReference type="PROSITE" id="PS50020"/>
    </source>
</evidence>
<accession>A0A014L7J6</accession>
<name>A0A014L7J6_9BACT</name>
<dbReference type="PANTHER" id="PTHR10000">
    <property type="entry name" value="PHOSPHOSERINE PHOSPHATASE"/>
    <property type="match status" value="1"/>
</dbReference>
<dbReference type="InterPro" id="IPR023214">
    <property type="entry name" value="HAD_sf"/>
</dbReference>
<evidence type="ECO:0000256" key="1">
    <source>
        <dbReference type="ARBA" id="ARBA00001946"/>
    </source>
</evidence>
<dbReference type="SUPFAM" id="SSF52540">
    <property type="entry name" value="P-loop containing nucleoside triphosphate hydrolases"/>
    <property type="match status" value="1"/>
</dbReference>
<reference evidence="3 4" key="1">
    <citation type="submission" date="2014-03" db="EMBL/GenBank/DDBJ databases">
        <title>Genome sequence of Mycoplasma ovipneumoniae strain 14811.</title>
        <authorList>
            <person name="Sirand-Pugnet P."/>
            <person name="Breton M."/>
            <person name="Dordet-Frisoni E."/>
            <person name="Baranowski E."/>
            <person name="Barre A."/>
            <person name="Couture C."/>
            <person name="Dupuy V."/>
            <person name="Gaurivaud P."/>
            <person name="Jacob D."/>
            <person name="Lemaitre C."/>
            <person name="Manso-Silvan L."/>
            <person name="Nikolski M."/>
            <person name="Nouvel L.-X."/>
            <person name="Poumarat F."/>
            <person name="Tardy F."/>
            <person name="Thebault P."/>
            <person name="Theil S."/>
            <person name="Citti C."/>
            <person name="Thiaucourt F."/>
            <person name="Blanchard A."/>
        </authorList>
    </citation>
    <scope>NUCLEOTIDE SEQUENCE [LARGE SCALE GENOMIC DNA]</scope>
    <source>
        <strain evidence="3 4">14811</strain>
    </source>
</reference>
<dbReference type="Gene3D" id="3.40.50.300">
    <property type="entry name" value="P-loop containing nucleotide triphosphate hydrolases"/>
    <property type="match status" value="1"/>
</dbReference>
<gene>
    <name evidence="3" type="ORF">MOVI_0320</name>
</gene>
<feature type="domain" description="WW" evidence="2">
    <location>
        <begin position="409"/>
        <end position="437"/>
    </location>
</feature>
<dbReference type="STRING" id="1188239.MOVI_0320"/>
<dbReference type="Gene3D" id="3.30.1240.10">
    <property type="match status" value="1"/>
</dbReference>
<organism evidence="3 4">
    <name type="scientific">Mesomycoplasma ovipneumoniae 14811</name>
    <dbReference type="NCBI Taxonomy" id="1188239"/>
    <lineage>
        <taxon>Bacteria</taxon>
        <taxon>Bacillati</taxon>
        <taxon>Mycoplasmatota</taxon>
        <taxon>Mycoplasmoidales</taxon>
        <taxon>Metamycoplasmataceae</taxon>
        <taxon>Mesomycoplasma</taxon>
    </lineage>
</organism>
<dbReference type="InterPro" id="IPR027417">
    <property type="entry name" value="P-loop_NTPase"/>
</dbReference>